<comment type="caution">
    <text evidence="1">The sequence shown here is derived from an EMBL/GenBank/DDBJ whole genome shotgun (WGS) entry which is preliminary data.</text>
</comment>
<sequence length="309" mass="33468">MSLEQPVVPKTAAFDRSGLMPGDILLMRSQGQLSSLIAWFGDSIYSHAGMVGNDGTVLDATTHGVQKNPLSARFDNDQVLFIDACRPLRYDLLPLTNEDRQLVVEHGEGLVGTPYAMDDLFMVGVLVAVRDKSLPVDDVRLRWLLHEALDHVINDNASKMICSEFVFRCFSENAAIPTGMLAPQIVLSPPNDAPFPKVDWLALLKELWPLLRPGRQAALAAAGVQPEAAFPPGLLQAQALTDDDFATQKATARATLGLPEPVATAQGGSVLAWVPFPNPNPKMVTPHDLEMTPSHFVLGRVKPQASLAP</sequence>
<evidence type="ECO:0000313" key="1">
    <source>
        <dbReference type="EMBL" id="MFC3552181.1"/>
    </source>
</evidence>
<accession>A0ABV7RU69</accession>
<dbReference type="Gene3D" id="3.90.1720.10">
    <property type="entry name" value="endopeptidase domain like (from Nostoc punctiforme)"/>
    <property type="match status" value="1"/>
</dbReference>
<evidence type="ECO:0008006" key="3">
    <source>
        <dbReference type="Google" id="ProtNLM"/>
    </source>
</evidence>
<organism evidence="1 2">
    <name type="scientific">Lysobacter cavernae</name>
    <dbReference type="NCBI Taxonomy" id="1685901"/>
    <lineage>
        <taxon>Bacteria</taxon>
        <taxon>Pseudomonadati</taxon>
        <taxon>Pseudomonadota</taxon>
        <taxon>Gammaproteobacteria</taxon>
        <taxon>Lysobacterales</taxon>
        <taxon>Lysobacteraceae</taxon>
        <taxon>Lysobacter</taxon>
    </lineage>
</organism>
<dbReference type="EMBL" id="JBHRXK010000008">
    <property type="protein sequence ID" value="MFC3552181.1"/>
    <property type="molecule type" value="Genomic_DNA"/>
</dbReference>
<dbReference type="RefSeq" id="WP_386759942.1">
    <property type="nucleotide sequence ID" value="NZ_JBHRXK010000008.1"/>
</dbReference>
<protein>
    <recommendedName>
        <fullName evidence="3">FHA domain-containing protein</fullName>
    </recommendedName>
</protein>
<dbReference type="Proteomes" id="UP001595740">
    <property type="component" value="Unassembled WGS sequence"/>
</dbReference>
<dbReference type="SUPFAM" id="SSF54001">
    <property type="entry name" value="Cysteine proteinases"/>
    <property type="match status" value="1"/>
</dbReference>
<reference evidence="2" key="1">
    <citation type="journal article" date="2019" name="Int. J. Syst. Evol. Microbiol.">
        <title>The Global Catalogue of Microorganisms (GCM) 10K type strain sequencing project: providing services to taxonomists for standard genome sequencing and annotation.</title>
        <authorList>
            <consortium name="The Broad Institute Genomics Platform"/>
            <consortium name="The Broad Institute Genome Sequencing Center for Infectious Disease"/>
            <person name="Wu L."/>
            <person name="Ma J."/>
        </authorList>
    </citation>
    <scope>NUCLEOTIDE SEQUENCE [LARGE SCALE GENOMIC DNA]</scope>
    <source>
        <strain evidence="2">KCTC 42875</strain>
    </source>
</reference>
<proteinExistence type="predicted"/>
<gene>
    <name evidence="1" type="ORF">ACFOLC_14345</name>
</gene>
<dbReference type="InterPro" id="IPR038765">
    <property type="entry name" value="Papain-like_cys_pep_sf"/>
</dbReference>
<evidence type="ECO:0000313" key="2">
    <source>
        <dbReference type="Proteomes" id="UP001595740"/>
    </source>
</evidence>
<keyword evidence="2" id="KW-1185">Reference proteome</keyword>
<name>A0ABV7RU69_9GAMM</name>